<dbReference type="AlphaFoldDB" id="A0AAW6Y985"/>
<accession>A0AAW6Y985</accession>
<feature type="non-terminal residue" evidence="1">
    <location>
        <position position="70"/>
    </location>
</feature>
<comment type="caution">
    <text evidence="1">The sequence shown here is derived from an EMBL/GenBank/DDBJ whole genome shotgun (WGS) entry which is preliminary data.</text>
</comment>
<protein>
    <submittedName>
        <fullName evidence="1">Terminase large subunit</fullName>
    </submittedName>
</protein>
<evidence type="ECO:0000313" key="2">
    <source>
        <dbReference type="Proteomes" id="UP001237784"/>
    </source>
</evidence>
<evidence type="ECO:0000313" key="1">
    <source>
        <dbReference type="EMBL" id="MDK7064465.1"/>
    </source>
</evidence>
<dbReference type="RefSeq" id="WP_369278479.1">
    <property type="nucleotide sequence ID" value="NZ_JASOME010000281.1"/>
</dbReference>
<gene>
    <name evidence="1" type="ORF">QP372_08140</name>
</gene>
<reference evidence="1" key="1">
    <citation type="submission" date="2023-05" db="EMBL/GenBank/DDBJ databases">
        <title>Cataloging the Phylogenetic Diversity of Human Bladder Bacteria.</title>
        <authorList>
            <person name="Du J."/>
        </authorList>
    </citation>
    <scope>NUCLEOTIDE SEQUENCE</scope>
    <source>
        <strain evidence="1">UMB6789</strain>
    </source>
</reference>
<sequence>MITHPYVDAYINQWRNNQIKLNKERIELIEYLERCVLSRSDVHFDALQINHFVQFAEKWFFKLEPFQKFL</sequence>
<organism evidence="1 2">
    <name type="scientific">Gardnerella vaginalis</name>
    <dbReference type="NCBI Taxonomy" id="2702"/>
    <lineage>
        <taxon>Bacteria</taxon>
        <taxon>Bacillati</taxon>
        <taxon>Actinomycetota</taxon>
        <taxon>Actinomycetes</taxon>
        <taxon>Bifidobacteriales</taxon>
        <taxon>Bifidobacteriaceae</taxon>
        <taxon>Gardnerella</taxon>
    </lineage>
</organism>
<dbReference type="EMBL" id="JASOME010000281">
    <property type="protein sequence ID" value="MDK7064465.1"/>
    <property type="molecule type" value="Genomic_DNA"/>
</dbReference>
<name>A0AAW6Y985_GARVA</name>
<proteinExistence type="predicted"/>
<dbReference type="Proteomes" id="UP001237784">
    <property type="component" value="Unassembled WGS sequence"/>
</dbReference>